<organism evidence="10 11">
    <name type="scientific">Azospirillum endophyticum</name>
    <dbReference type="NCBI Taxonomy" id="2800326"/>
    <lineage>
        <taxon>Bacteria</taxon>
        <taxon>Pseudomonadati</taxon>
        <taxon>Pseudomonadota</taxon>
        <taxon>Alphaproteobacteria</taxon>
        <taxon>Rhodospirillales</taxon>
        <taxon>Azospirillaceae</taxon>
        <taxon>Azospirillum</taxon>
    </lineage>
</organism>
<evidence type="ECO:0000256" key="7">
    <source>
        <dbReference type="ARBA" id="ARBA00023211"/>
    </source>
</evidence>
<dbReference type="InterPro" id="IPR003810">
    <property type="entry name" value="Mntp/YtaF"/>
</dbReference>
<keyword evidence="1 8" id="KW-0813">Transport</keyword>
<comment type="caution">
    <text evidence="10">The sequence shown here is derived from an EMBL/GenBank/DDBJ whole genome shotgun (WGS) entry which is preliminary data.</text>
</comment>
<comment type="subcellular location">
    <subcellularLocation>
        <location evidence="8">Cell membrane</location>
        <topology evidence="8">Multi-pass membrane protein</topology>
    </subcellularLocation>
</comment>
<keyword evidence="5 8" id="KW-0406">Ion transport</keyword>
<evidence type="ECO:0000256" key="6">
    <source>
        <dbReference type="ARBA" id="ARBA00023136"/>
    </source>
</evidence>
<dbReference type="PANTHER" id="PTHR35529:SF1">
    <property type="entry name" value="MANGANESE EFFLUX PUMP MNTP-RELATED"/>
    <property type="match status" value="1"/>
</dbReference>
<evidence type="ECO:0000256" key="3">
    <source>
        <dbReference type="ARBA" id="ARBA00022692"/>
    </source>
</evidence>
<keyword evidence="9" id="KW-0732">Signal</keyword>
<comment type="function">
    <text evidence="8">Probably functions as a manganese efflux pump.</text>
</comment>
<protein>
    <recommendedName>
        <fullName evidence="8">Putative manganese efflux pump MntP</fullName>
    </recommendedName>
</protein>
<proteinExistence type="inferred from homology"/>
<keyword evidence="7 8" id="KW-0464">Manganese</keyword>
<dbReference type="EMBL" id="JAENHM010000074">
    <property type="protein sequence ID" value="MBK1841890.1"/>
    <property type="molecule type" value="Genomic_DNA"/>
</dbReference>
<feature type="chain" id="PRO_5047328682" description="Putative manganese efflux pump MntP" evidence="9">
    <location>
        <begin position="31"/>
        <end position="200"/>
    </location>
</feature>
<evidence type="ECO:0000313" key="10">
    <source>
        <dbReference type="EMBL" id="MBK1841890.1"/>
    </source>
</evidence>
<dbReference type="InterPro" id="IPR022929">
    <property type="entry name" value="Put_MntP"/>
</dbReference>
<name>A0ABS1FES8_9PROT</name>
<accession>A0ABS1FES8</accession>
<dbReference type="Pfam" id="PF02659">
    <property type="entry name" value="Mntp"/>
    <property type="match status" value="1"/>
</dbReference>
<keyword evidence="2 8" id="KW-1003">Cell membrane</keyword>
<dbReference type="Proteomes" id="UP000652760">
    <property type="component" value="Unassembled WGS sequence"/>
</dbReference>
<keyword evidence="11" id="KW-1185">Reference proteome</keyword>
<gene>
    <name evidence="8" type="primary">mntP</name>
    <name evidence="10" type="ORF">JHL17_31290</name>
</gene>
<evidence type="ECO:0000256" key="5">
    <source>
        <dbReference type="ARBA" id="ARBA00023065"/>
    </source>
</evidence>
<keyword evidence="3 8" id="KW-0812">Transmembrane</keyword>
<comment type="caution">
    <text evidence="8">Lacks conserved residue(s) required for the propagation of feature annotation.</text>
</comment>
<evidence type="ECO:0000313" key="11">
    <source>
        <dbReference type="Proteomes" id="UP000652760"/>
    </source>
</evidence>
<feature type="transmembrane region" description="Helical" evidence="8">
    <location>
        <begin position="176"/>
        <end position="193"/>
    </location>
</feature>
<evidence type="ECO:0000256" key="2">
    <source>
        <dbReference type="ARBA" id="ARBA00022475"/>
    </source>
</evidence>
<sequence>MLIHVPGRKRSVTPLSIAVLSLSMSADAFAASIGRGASQRPSVSVALKGGLVFGVVEAITPLVGWALGLAAASYVAAVDHWIAFVLLSLVGGKMVWEGFQPESGDAEQRARRASPWTLVATAVGTSIDAAAVGVSLAFLGSDIVTIALSIGFATFVMTTIGMLIGRAVGHRLGKTVEVLGGLALIALGSSILADHLGLFA</sequence>
<dbReference type="HAMAP" id="MF_01521">
    <property type="entry name" value="MntP_pump"/>
    <property type="match status" value="1"/>
</dbReference>
<feature type="signal peptide" evidence="9">
    <location>
        <begin position="1"/>
        <end position="30"/>
    </location>
</feature>
<keyword evidence="4 8" id="KW-1133">Transmembrane helix</keyword>
<feature type="transmembrane region" description="Helical" evidence="8">
    <location>
        <begin position="143"/>
        <end position="164"/>
    </location>
</feature>
<evidence type="ECO:0000256" key="8">
    <source>
        <dbReference type="HAMAP-Rule" id="MF_01521"/>
    </source>
</evidence>
<keyword evidence="6 8" id="KW-0472">Membrane</keyword>
<evidence type="ECO:0000256" key="4">
    <source>
        <dbReference type="ARBA" id="ARBA00022989"/>
    </source>
</evidence>
<reference evidence="11" key="1">
    <citation type="submission" date="2021-01" db="EMBL/GenBank/DDBJ databases">
        <title>Genome public.</title>
        <authorList>
            <person name="Liu C."/>
            <person name="Sun Q."/>
        </authorList>
    </citation>
    <scope>NUCLEOTIDE SEQUENCE [LARGE SCALE GENOMIC DNA]</scope>
    <source>
        <strain evidence="11">YIM B02556</strain>
    </source>
</reference>
<evidence type="ECO:0000256" key="1">
    <source>
        <dbReference type="ARBA" id="ARBA00022448"/>
    </source>
</evidence>
<dbReference type="PANTHER" id="PTHR35529">
    <property type="entry name" value="MANGANESE EFFLUX PUMP MNTP-RELATED"/>
    <property type="match status" value="1"/>
</dbReference>
<evidence type="ECO:0000256" key="9">
    <source>
        <dbReference type="SAM" id="SignalP"/>
    </source>
</evidence>
<feature type="transmembrane region" description="Helical" evidence="8">
    <location>
        <begin position="116"/>
        <end position="137"/>
    </location>
</feature>
<comment type="similarity">
    <text evidence="8">Belongs to the MntP (TC 9.B.29) family.</text>
</comment>